<name>A0A8J5IDK1_ZINOF</name>
<accession>A0A8J5IDK1</accession>
<reference evidence="3 4" key="1">
    <citation type="submission" date="2020-08" db="EMBL/GenBank/DDBJ databases">
        <title>Plant Genome Project.</title>
        <authorList>
            <person name="Zhang R.-G."/>
        </authorList>
    </citation>
    <scope>NUCLEOTIDE SEQUENCE [LARGE SCALE GENOMIC DNA]</scope>
    <source>
        <tissue evidence="3">Rhizome</tissue>
    </source>
</reference>
<sequence length="147" mass="16368">MVQGVIQRLVGYQPPCLRRSSQIAGFVPRKPEDFGDGGAFPEIHVAQYPFGPFGMGRKDRKSGSQILASPEIQRFIPHHRLAADGRGLQDVQINDNFAKHSKALYLAEQKAREAAEVKSPEGVDAEREEKKGARCWKNLNGNTMYGF</sequence>
<dbReference type="GO" id="GO:0000398">
    <property type="term" value="P:mRNA splicing, via spliceosome"/>
    <property type="evidence" value="ECO:0007669"/>
    <property type="project" value="InterPro"/>
</dbReference>
<dbReference type="Pfam" id="PF02731">
    <property type="entry name" value="SKIP_SNW"/>
    <property type="match status" value="1"/>
</dbReference>
<evidence type="ECO:0000259" key="2">
    <source>
        <dbReference type="Pfam" id="PF02731"/>
    </source>
</evidence>
<keyword evidence="4" id="KW-1185">Reference proteome</keyword>
<dbReference type="InterPro" id="IPR004015">
    <property type="entry name" value="SKI-int_prot_SKIP_SNW-dom"/>
</dbReference>
<dbReference type="PANTHER" id="PTHR12096">
    <property type="entry name" value="NUCLEAR PROTEIN SKIP-RELATED"/>
    <property type="match status" value="1"/>
</dbReference>
<dbReference type="Proteomes" id="UP000734854">
    <property type="component" value="Unassembled WGS sequence"/>
</dbReference>
<evidence type="ECO:0000313" key="3">
    <source>
        <dbReference type="EMBL" id="KAG6533041.1"/>
    </source>
</evidence>
<feature type="domain" description="SKI-interacting protein SKIP SNW" evidence="2">
    <location>
        <begin position="79"/>
        <end position="129"/>
    </location>
</feature>
<dbReference type="InterPro" id="IPR017862">
    <property type="entry name" value="SKI-int_prot_SKIP"/>
</dbReference>
<evidence type="ECO:0000313" key="4">
    <source>
        <dbReference type="Proteomes" id="UP000734854"/>
    </source>
</evidence>
<comment type="caution">
    <text evidence="3">The sequence shown here is derived from an EMBL/GenBank/DDBJ whole genome shotgun (WGS) entry which is preliminary data.</text>
</comment>
<organism evidence="3 4">
    <name type="scientific">Zingiber officinale</name>
    <name type="common">Ginger</name>
    <name type="synonym">Amomum zingiber</name>
    <dbReference type="NCBI Taxonomy" id="94328"/>
    <lineage>
        <taxon>Eukaryota</taxon>
        <taxon>Viridiplantae</taxon>
        <taxon>Streptophyta</taxon>
        <taxon>Embryophyta</taxon>
        <taxon>Tracheophyta</taxon>
        <taxon>Spermatophyta</taxon>
        <taxon>Magnoliopsida</taxon>
        <taxon>Liliopsida</taxon>
        <taxon>Zingiberales</taxon>
        <taxon>Zingiberaceae</taxon>
        <taxon>Zingiber</taxon>
    </lineage>
</organism>
<dbReference type="AlphaFoldDB" id="A0A8J5IDK1"/>
<dbReference type="GO" id="GO:0005681">
    <property type="term" value="C:spliceosomal complex"/>
    <property type="evidence" value="ECO:0007669"/>
    <property type="project" value="InterPro"/>
</dbReference>
<dbReference type="EMBL" id="JACMSC010000002">
    <property type="protein sequence ID" value="KAG6533041.1"/>
    <property type="molecule type" value="Genomic_DNA"/>
</dbReference>
<protein>
    <recommendedName>
        <fullName evidence="2">SKI-interacting protein SKIP SNW domain-containing protein</fullName>
    </recommendedName>
</protein>
<evidence type="ECO:0000256" key="1">
    <source>
        <dbReference type="ARBA" id="ARBA00010197"/>
    </source>
</evidence>
<proteinExistence type="inferred from homology"/>
<comment type="similarity">
    <text evidence="1">Belongs to the SNW family.</text>
</comment>
<gene>
    <name evidence="3" type="ORF">ZIOFF_006902</name>
</gene>